<evidence type="ECO:0000313" key="4">
    <source>
        <dbReference type="WBParaSite" id="ECPE_0001358201-mRNA-1"/>
    </source>
</evidence>
<proteinExistence type="predicted"/>
<feature type="region of interest" description="Disordered" evidence="1">
    <location>
        <begin position="120"/>
        <end position="239"/>
    </location>
</feature>
<dbReference type="Proteomes" id="UP000272942">
    <property type="component" value="Unassembled WGS sequence"/>
</dbReference>
<dbReference type="OrthoDB" id="6275927at2759"/>
<evidence type="ECO:0000313" key="3">
    <source>
        <dbReference type="Proteomes" id="UP000272942"/>
    </source>
</evidence>
<reference evidence="4" key="1">
    <citation type="submission" date="2016-06" db="UniProtKB">
        <authorList>
            <consortium name="WormBaseParasite"/>
        </authorList>
    </citation>
    <scope>IDENTIFICATION</scope>
</reference>
<keyword evidence="3" id="KW-1185">Reference proteome</keyword>
<dbReference type="EMBL" id="UZAN01055349">
    <property type="protein sequence ID" value="VDP90815.1"/>
    <property type="molecule type" value="Genomic_DNA"/>
</dbReference>
<feature type="compositionally biased region" description="Acidic residues" evidence="1">
    <location>
        <begin position="206"/>
        <end position="226"/>
    </location>
</feature>
<organism evidence="4">
    <name type="scientific">Echinostoma caproni</name>
    <dbReference type="NCBI Taxonomy" id="27848"/>
    <lineage>
        <taxon>Eukaryota</taxon>
        <taxon>Metazoa</taxon>
        <taxon>Spiralia</taxon>
        <taxon>Lophotrochozoa</taxon>
        <taxon>Platyhelminthes</taxon>
        <taxon>Trematoda</taxon>
        <taxon>Digenea</taxon>
        <taxon>Plagiorchiida</taxon>
        <taxon>Echinostomata</taxon>
        <taxon>Echinostomatoidea</taxon>
        <taxon>Echinostomatidae</taxon>
        <taxon>Echinostoma</taxon>
    </lineage>
</organism>
<name>A0A183B2V8_9TREM</name>
<evidence type="ECO:0000256" key="1">
    <source>
        <dbReference type="SAM" id="MobiDB-lite"/>
    </source>
</evidence>
<evidence type="ECO:0000313" key="2">
    <source>
        <dbReference type="EMBL" id="VDP90815.1"/>
    </source>
</evidence>
<dbReference type="AlphaFoldDB" id="A0A183B2V8"/>
<reference evidence="2 3" key="2">
    <citation type="submission" date="2018-11" db="EMBL/GenBank/DDBJ databases">
        <authorList>
            <consortium name="Pathogen Informatics"/>
        </authorList>
    </citation>
    <scope>NUCLEOTIDE SEQUENCE [LARGE SCALE GENOMIC DNA]</scope>
    <source>
        <strain evidence="2 3">Egypt</strain>
    </source>
</reference>
<gene>
    <name evidence="2" type="ORF">ECPE_LOCUS13543</name>
</gene>
<protein>
    <submittedName>
        <fullName evidence="4">Transcription initiation factor TFIID subunit 4</fullName>
    </submittedName>
</protein>
<feature type="compositionally biased region" description="Polar residues" evidence="1">
    <location>
        <begin position="229"/>
        <end position="239"/>
    </location>
</feature>
<feature type="compositionally biased region" description="Polar residues" evidence="1">
    <location>
        <begin position="181"/>
        <end position="190"/>
    </location>
</feature>
<sequence>MLQLGPATRVLVSTQPSTHTIIAGDSTVRPLGLAATTVARPTAVPVDHGLTRVHLQPQPVMTIQQPQRMPQQTLAPNTLVATAPGVVSANATGGTHIQQPQLQAHRGVITAGIQPGTAPQLAALPSGLTGDQTHRDQISGGTPMIMSGPPTPMTPASVASRTPAADGSTPGWQRPRPGQAPSGSSATTAQAGRKRRHRSPYQVGDTDTEVDDDYDEDGEDIGDEVELMTNATMTPAGQV</sequence>
<accession>A0A183B2V8</accession>
<dbReference type="WBParaSite" id="ECPE_0001358201-mRNA-1">
    <property type="protein sequence ID" value="ECPE_0001358201-mRNA-1"/>
    <property type="gene ID" value="ECPE_0001358201"/>
</dbReference>